<comment type="caution">
    <text evidence="1">The sequence shown here is derived from an EMBL/GenBank/DDBJ whole genome shotgun (WGS) entry which is preliminary data.</text>
</comment>
<protein>
    <submittedName>
        <fullName evidence="1">Uncharacterized protein</fullName>
    </submittedName>
</protein>
<gene>
    <name evidence="1" type="ORF">J0X12_14100</name>
</gene>
<evidence type="ECO:0000313" key="1">
    <source>
        <dbReference type="EMBL" id="MBO0334754.1"/>
    </source>
</evidence>
<accession>A0ABS3F8C3</accession>
<organism evidence="1 2">
    <name type="scientific">Sneathiella sedimenti</name>
    <dbReference type="NCBI Taxonomy" id="2816034"/>
    <lineage>
        <taxon>Bacteria</taxon>
        <taxon>Pseudomonadati</taxon>
        <taxon>Pseudomonadota</taxon>
        <taxon>Alphaproteobacteria</taxon>
        <taxon>Sneathiellales</taxon>
        <taxon>Sneathiellaceae</taxon>
        <taxon>Sneathiella</taxon>
    </lineage>
</organism>
<sequence length="182" mass="19765">MSFNEIGEDILFAGDESDTLFISSVEYNHEAAETIKNFSYMLGDEGEEFHTDSAVLNDDTVDVAGLINSEETLLDLDQIIAATMPEETGALPAFSLETVMPDFTENGINLDQLFDVMRISTDCSYTETPDLLTAMSTSTDYDGQQEGTLFDSSSLPVSALDSLGPHAGIDDMFNTLVISDES</sequence>
<dbReference type="Proteomes" id="UP000664761">
    <property type="component" value="Unassembled WGS sequence"/>
</dbReference>
<dbReference type="EMBL" id="JAFLNC010000005">
    <property type="protein sequence ID" value="MBO0334754.1"/>
    <property type="molecule type" value="Genomic_DNA"/>
</dbReference>
<proteinExistence type="predicted"/>
<evidence type="ECO:0000313" key="2">
    <source>
        <dbReference type="Proteomes" id="UP000664761"/>
    </source>
</evidence>
<keyword evidence="2" id="KW-1185">Reference proteome</keyword>
<dbReference type="RefSeq" id="WP_207046914.1">
    <property type="nucleotide sequence ID" value="NZ_JAFLNC010000005.1"/>
</dbReference>
<name>A0ABS3F8C3_9PROT</name>
<reference evidence="1 2" key="1">
    <citation type="submission" date="2021-03" db="EMBL/GenBank/DDBJ databases">
        <title>Sneathiella sp. CAU 1612 isolated from Kang Won-do.</title>
        <authorList>
            <person name="Kim W."/>
        </authorList>
    </citation>
    <scope>NUCLEOTIDE SEQUENCE [LARGE SCALE GENOMIC DNA]</scope>
    <source>
        <strain evidence="1 2">CAU 1612</strain>
    </source>
</reference>